<name>A0ABS8G0Y4_9FIRM</name>
<accession>A0ABS8G0Y4</accession>
<dbReference type="Gene3D" id="3.90.1720.10">
    <property type="entry name" value="endopeptidase domain like (from Nostoc punctiforme)"/>
    <property type="match status" value="1"/>
</dbReference>
<evidence type="ECO:0000313" key="2">
    <source>
        <dbReference type="EMBL" id="MCC2255965.1"/>
    </source>
</evidence>
<reference evidence="2 3" key="1">
    <citation type="submission" date="2021-10" db="EMBL/GenBank/DDBJ databases">
        <title>Anaerobic single-cell dispensing facilitates the cultivation of human gut bacteria.</title>
        <authorList>
            <person name="Afrizal A."/>
        </authorList>
    </citation>
    <scope>NUCLEOTIDE SEQUENCE [LARGE SCALE GENOMIC DNA]</scope>
    <source>
        <strain evidence="2 3">CLA-AA-H200</strain>
    </source>
</reference>
<sequence>MKRTAIILLLSVILSGNVVHAADGFERWDEETKRNAWDVYVVTEWTKLGNRLMFGRVSGEIHADVSAAARNYETLVIEVLESMDGGVYDSKDYVELMLAILDVIGNPSDYSDPYQINRWFNPERETNQEDSIRYVAQRLFAAESAYFDAYGEVSPYTNNGALQSVIQGIMYGTQYTRENQEYTQESSQSWYDAHHQEYIDSGVEKDPFFAKKVSDLYTTVGVTGSYNGTVTEEMQRIVDIASSHGVSGTSGMCAEWVTRVYQAAGASTIPWGNAIDMWNQYSSTGSTSMSNIPPGAIVCGSGVGADGAQYGHVGIYIGNGQVASQNDVYEIETLEQWCSWQTANCQGHVGWIGWVYPGGVPE</sequence>
<comment type="caution">
    <text evidence="2">The sequence shown here is derived from an EMBL/GenBank/DDBJ whole genome shotgun (WGS) entry which is preliminary data.</text>
</comment>
<keyword evidence="1" id="KW-0732">Signal</keyword>
<dbReference type="Proteomes" id="UP001198151">
    <property type="component" value="Unassembled WGS sequence"/>
</dbReference>
<dbReference type="InterPro" id="IPR038765">
    <property type="entry name" value="Papain-like_cys_pep_sf"/>
</dbReference>
<gene>
    <name evidence="2" type="ORF">LKD70_16355</name>
</gene>
<dbReference type="EMBL" id="JAJEQX010000042">
    <property type="protein sequence ID" value="MCC2255965.1"/>
    <property type="molecule type" value="Genomic_DNA"/>
</dbReference>
<protein>
    <recommendedName>
        <fullName evidence="4">CHAP domain-containing protein</fullName>
    </recommendedName>
</protein>
<feature type="chain" id="PRO_5045522584" description="CHAP domain-containing protein" evidence="1">
    <location>
        <begin position="22"/>
        <end position="362"/>
    </location>
</feature>
<feature type="signal peptide" evidence="1">
    <location>
        <begin position="1"/>
        <end position="21"/>
    </location>
</feature>
<proteinExistence type="predicted"/>
<dbReference type="SUPFAM" id="SSF54001">
    <property type="entry name" value="Cysteine proteinases"/>
    <property type="match status" value="1"/>
</dbReference>
<evidence type="ECO:0000256" key="1">
    <source>
        <dbReference type="SAM" id="SignalP"/>
    </source>
</evidence>
<dbReference type="RefSeq" id="WP_227708946.1">
    <property type="nucleotide sequence ID" value="NZ_JAJEQX010000042.1"/>
</dbReference>
<evidence type="ECO:0000313" key="3">
    <source>
        <dbReference type="Proteomes" id="UP001198151"/>
    </source>
</evidence>
<evidence type="ECO:0008006" key="4">
    <source>
        <dbReference type="Google" id="ProtNLM"/>
    </source>
</evidence>
<keyword evidence="3" id="KW-1185">Reference proteome</keyword>
<organism evidence="2 3">
    <name type="scientific">Ruminococcus turbiniformis</name>
    <dbReference type="NCBI Taxonomy" id="2881258"/>
    <lineage>
        <taxon>Bacteria</taxon>
        <taxon>Bacillati</taxon>
        <taxon>Bacillota</taxon>
        <taxon>Clostridia</taxon>
        <taxon>Eubacteriales</taxon>
        <taxon>Oscillospiraceae</taxon>
        <taxon>Ruminococcus</taxon>
    </lineage>
</organism>